<evidence type="ECO:0000313" key="11">
    <source>
        <dbReference type="Proteomes" id="UP000076722"/>
    </source>
</evidence>
<evidence type="ECO:0000256" key="1">
    <source>
        <dbReference type="ARBA" id="ARBA00004123"/>
    </source>
</evidence>
<dbReference type="AlphaFoldDB" id="A0A164NRP0"/>
<keyword evidence="5" id="KW-0677">Repeat</keyword>
<name>A0A164NRP0_9AGAM</name>
<dbReference type="STRING" id="1314777.A0A164NRP0"/>
<dbReference type="InterPro" id="IPR041653">
    <property type="entry name" value="Importin_rep_4"/>
</dbReference>
<evidence type="ECO:0000313" key="10">
    <source>
        <dbReference type="EMBL" id="KZS87973.1"/>
    </source>
</evidence>
<keyword evidence="7" id="KW-0539">Nucleus</keyword>
<evidence type="ECO:0000256" key="8">
    <source>
        <dbReference type="SAM" id="MobiDB-lite"/>
    </source>
</evidence>
<organism evidence="10 11">
    <name type="scientific">Sistotremastrum niveocremeum HHB9708</name>
    <dbReference type="NCBI Taxonomy" id="1314777"/>
    <lineage>
        <taxon>Eukaryota</taxon>
        <taxon>Fungi</taxon>
        <taxon>Dikarya</taxon>
        <taxon>Basidiomycota</taxon>
        <taxon>Agaricomycotina</taxon>
        <taxon>Agaricomycetes</taxon>
        <taxon>Sistotremastrales</taxon>
        <taxon>Sistotremastraceae</taxon>
        <taxon>Sertulicium</taxon>
        <taxon>Sertulicium niveocremeum</taxon>
    </lineage>
</organism>
<keyword evidence="11" id="KW-1185">Reference proteome</keyword>
<evidence type="ECO:0000256" key="4">
    <source>
        <dbReference type="ARBA" id="ARBA00022490"/>
    </source>
</evidence>
<dbReference type="PANTHER" id="PTHR10527">
    <property type="entry name" value="IMPORTIN BETA"/>
    <property type="match status" value="1"/>
</dbReference>
<evidence type="ECO:0000256" key="6">
    <source>
        <dbReference type="ARBA" id="ARBA00022927"/>
    </source>
</evidence>
<keyword evidence="6" id="KW-0653">Protein transport</keyword>
<dbReference type="InterPro" id="IPR016024">
    <property type="entry name" value="ARM-type_fold"/>
</dbReference>
<dbReference type="Pfam" id="PF13513">
    <property type="entry name" value="HEAT_EZ"/>
    <property type="match status" value="1"/>
</dbReference>
<dbReference type="Gene3D" id="1.25.10.10">
    <property type="entry name" value="Leucine-rich Repeat Variant"/>
    <property type="match status" value="1"/>
</dbReference>
<dbReference type="SUPFAM" id="SSF48371">
    <property type="entry name" value="ARM repeat"/>
    <property type="match status" value="1"/>
</dbReference>
<feature type="domain" description="IPO4/5-like TPR repeats" evidence="9">
    <location>
        <begin position="118"/>
        <end position="269"/>
    </location>
</feature>
<keyword evidence="3" id="KW-0813">Transport</keyword>
<keyword evidence="4" id="KW-0963">Cytoplasm</keyword>
<dbReference type="InterPro" id="IPR040122">
    <property type="entry name" value="Importin_beta"/>
</dbReference>
<evidence type="ECO:0000256" key="7">
    <source>
        <dbReference type="ARBA" id="ARBA00023242"/>
    </source>
</evidence>
<evidence type="ECO:0000256" key="2">
    <source>
        <dbReference type="ARBA" id="ARBA00004496"/>
    </source>
</evidence>
<evidence type="ECO:0000256" key="5">
    <source>
        <dbReference type="ARBA" id="ARBA00022737"/>
    </source>
</evidence>
<feature type="region of interest" description="Disordered" evidence="8">
    <location>
        <begin position="277"/>
        <end position="307"/>
    </location>
</feature>
<sequence>MSIDVPPEVLRELPQILSNLIAVDNDIRSNAEKAVNERLAQAPEAYLLGLATFAKDAATEVMRTFTLVLLRRFLFRAIPNSPSDHSQSRNTLYDHLPENTRIALERLLLSCLTHETAEGVRRKVADTCCDMANGSFQRGRPWDALGAWVEGACARGDPGQRESAFTILANVPALLHEVSLATLLPLLHSGLTDQHSIAVRHAALRAAAAFLTSTDVHVQSQAVSLMNSILGTLPILPIAELPKFLSTITALAGSQPTLFSTHLSDLLTFLPQLLLPTPTDPTTARPSETQTPTASTSFTFPPVASRHDEMDHDEEISEEKDEARKAVLEFMISLSEARPGMIRRSGAVGEAWVRSVVRGCLEGMGEIGGSEAAWESADPSSDPTSISYPTLYEQSLDRLALALGGDIVLPVAFTYIPAMLVSADWKVRHAGLMGVACCAEGGRGEMGREGGKVIELVLPTFNDPHPRVRWAAAQCIGQLCTDLEELIQELHYEEILNVLIRSLEAPEPRVHAHAAAALINFCETVTPSTLQPYLDPVITRLLHLLQTSPHTYVQEQAITTLAMVADASESAFGKHYSTIMPLLLRVLETGVEANSSAAGGQVIAEDVERSAERKRVRCKAMECAGLIAIAVGRDVFRPDSQRLIQSLTRIQNGPIDPDDVMLTHYLIATWAKICQVMGLEFEPCLPIAIPPLLRSAALKADVSVVDADDDHANGEKEGWETIEMEGQQIGIKTSVIEEKCQAFEMLVIHVSTLNAKFAPYLNQSLELVLPSLRFFFHDGVREACALLVPLLLSCAKASGNLSQEIFTTVFTQLINVTGAEPDSSYLASLYKCITDSTRVVGPSNIPAVFVDGILKATQNQLTTIAHKRRARASMPARQLAEEREDIALIEEMEDFALEDMAKLVGMLDKNHPLLVAISSVKELAVVGPDSGSGSEWE</sequence>
<dbReference type="GO" id="GO:0005737">
    <property type="term" value="C:cytoplasm"/>
    <property type="evidence" value="ECO:0007669"/>
    <property type="project" value="UniProtKB-SubCell"/>
</dbReference>
<feature type="compositionally biased region" description="Low complexity" evidence="8">
    <location>
        <begin position="277"/>
        <end position="302"/>
    </location>
</feature>
<dbReference type="Pfam" id="PF18808">
    <property type="entry name" value="Importin_rep_4"/>
    <property type="match status" value="1"/>
</dbReference>
<dbReference type="Proteomes" id="UP000076722">
    <property type="component" value="Unassembled WGS sequence"/>
</dbReference>
<dbReference type="InterPro" id="IPR011989">
    <property type="entry name" value="ARM-like"/>
</dbReference>
<reference evidence="10 11" key="1">
    <citation type="journal article" date="2016" name="Mol. Biol. Evol.">
        <title>Comparative Genomics of Early-Diverging Mushroom-Forming Fungi Provides Insights into the Origins of Lignocellulose Decay Capabilities.</title>
        <authorList>
            <person name="Nagy L.G."/>
            <person name="Riley R."/>
            <person name="Tritt A."/>
            <person name="Adam C."/>
            <person name="Daum C."/>
            <person name="Floudas D."/>
            <person name="Sun H."/>
            <person name="Yadav J.S."/>
            <person name="Pangilinan J."/>
            <person name="Larsson K.H."/>
            <person name="Matsuura K."/>
            <person name="Barry K."/>
            <person name="Labutti K."/>
            <person name="Kuo R."/>
            <person name="Ohm R.A."/>
            <person name="Bhattacharya S.S."/>
            <person name="Shirouzu T."/>
            <person name="Yoshinaga Y."/>
            <person name="Martin F.M."/>
            <person name="Grigoriev I.V."/>
            <person name="Hibbett D.S."/>
        </authorList>
    </citation>
    <scope>NUCLEOTIDE SEQUENCE [LARGE SCALE GENOMIC DNA]</scope>
    <source>
        <strain evidence="10 11">HHB9708</strain>
    </source>
</reference>
<proteinExistence type="predicted"/>
<dbReference type="OrthoDB" id="543373at2759"/>
<dbReference type="InterPro" id="IPR057672">
    <property type="entry name" value="TPR_IPO4/5"/>
</dbReference>
<dbReference type="EMBL" id="KV419442">
    <property type="protein sequence ID" value="KZS87973.1"/>
    <property type="molecule type" value="Genomic_DNA"/>
</dbReference>
<dbReference type="Pfam" id="PF25780">
    <property type="entry name" value="TPR_IPO5"/>
    <property type="match status" value="1"/>
</dbReference>
<gene>
    <name evidence="10" type="ORF">SISNIDRAFT_460441</name>
</gene>
<dbReference type="GO" id="GO:0005634">
    <property type="term" value="C:nucleus"/>
    <property type="evidence" value="ECO:0007669"/>
    <property type="project" value="UniProtKB-SubCell"/>
</dbReference>
<protein>
    <submittedName>
        <fullName evidence="10">ARM repeat-containing protein</fullName>
    </submittedName>
</protein>
<evidence type="ECO:0000256" key="3">
    <source>
        <dbReference type="ARBA" id="ARBA00022448"/>
    </source>
</evidence>
<comment type="subcellular location">
    <subcellularLocation>
        <location evidence="2">Cytoplasm</location>
    </subcellularLocation>
    <subcellularLocation>
        <location evidence="1">Nucleus</location>
    </subcellularLocation>
</comment>
<accession>A0A164NRP0</accession>
<evidence type="ECO:0000259" key="9">
    <source>
        <dbReference type="Pfam" id="PF25780"/>
    </source>
</evidence>
<dbReference type="GO" id="GO:0006606">
    <property type="term" value="P:protein import into nucleus"/>
    <property type="evidence" value="ECO:0007669"/>
    <property type="project" value="InterPro"/>
</dbReference>